<dbReference type="InterPro" id="IPR000847">
    <property type="entry name" value="LysR_HTH_N"/>
</dbReference>
<dbReference type="InterPro" id="IPR058163">
    <property type="entry name" value="LysR-type_TF_proteobact-type"/>
</dbReference>
<dbReference type="CDD" id="cd08422">
    <property type="entry name" value="PBP2_CrgA_like"/>
    <property type="match status" value="1"/>
</dbReference>
<dbReference type="PANTHER" id="PTHR30537">
    <property type="entry name" value="HTH-TYPE TRANSCRIPTIONAL REGULATOR"/>
    <property type="match status" value="1"/>
</dbReference>
<dbReference type="Pfam" id="PF03466">
    <property type="entry name" value="LysR_substrate"/>
    <property type="match status" value="1"/>
</dbReference>
<keyword evidence="4" id="KW-0804">Transcription</keyword>
<dbReference type="InterPro" id="IPR036390">
    <property type="entry name" value="WH_DNA-bd_sf"/>
</dbReference>
<keyword evidence="3" id="KW-0238">DNA-binding</keyword>
<name>A0A0F6W8C8_9BACT</name>
<protein>
    <submittedName>
        <fullName evidence="6">Transcriptional regulator, LysR family protein</fullName>
    </submittedName>
</protein>
<dbReference type="Gene3D" id="3.40.190.290">
    <property type="match status" value="1"/>
</dbReference>
<evidence type="ECO:0000256" key="1">
    <source>
        <dbReference type="ARBA" id="ARBA00009437"/>
    </source>
</evidence>
<proteinExistence type="inferred from homology"/>
<evidence type="ECO:0000313" key="7">
    <source>
        <dbReference type="Proteomes" id="UP000034883"/>
    </source>
</evidence>
<dbReference type="Gene3D" id="1.10.10.10">
    <property type="entry name" value="Winged helix-like DNA-binding domain superfamily/Winged helix DNA-binding domain"/>
    <property type="match status" value="1"/>
</dbReference>
<dbReference type="Proteomes" id="UP000034883">
    <property type="component" value="Chromosome"/>
</dbReference>
<evidence type="ECO:0000256" key="3">
    <source>
        <dbReference type="ARBA" id="ARBA00023125"/>
    </source>
</evidence>
<feature type="domain" description="HTH lysR-type" evidence="5">
    <location>
        <begin position="26"/>
        <end position="83"/>
    </location>
</feature>
<dbReference type="InterPro" id="IPR036388">
    <property type="entry name" value="WH-like_DNA-bd_sf"/>
</dbReference>
<dbReference type="STRING" id="927083.DB32_007236"/>
<dbReference type="PANTHER" id="PTHR30537:SF5">
    <property type="entry name" value="HTH-TYPE TRANSCRIPTIONAL ACTIVATOR TTDR-RELATED"/>
    <property type="match status" value="1"/>
</dbReference>
<evidence type="ECO:0000313" key="6">
    <source>
        <dbReference type="EMBL" id="AKF10087.1"/>
    </source>
</evidence>
<evidence type="ECO:0000259" key="5">
    <source>
        <dbReference type="PROSITE" id="PS50931"/>
    </source>
</evidence>
<reference evidence="6 7" key="1">
    <citation type="submission" date="2015-03" db="EMBL/GenBank/DDBJ databases">
        <title>Genome assembly of Sandaracinus amylolyticus DSM 53668.</title>
        <authorList>
            <person name="Sharma G."/>
            <person name="Subramanian S."/>
        </authorList>
    </citation>
    <scope>NUCLEOTIDE SEQUENCE [LARGE SCALE GENOMIC DNA]</scope>
    <source>
        <strain evidence="6 7">DSM 53668</strain>
    </source>
</reference>
<evidence type="ECO:0000256" key="4">
    <source>
        <dbReference type="ARBA" id="ARBA00023163"/>
    </source>
</evidence>
<gene>
    <name evidence="6" type="ORF">DB32_007236</name>
</gene>
<comment type="similarity">
    <text evidence="1">Belongs to the LysR transcriptional regulatory family.</text>
</comment>
<keyword evidence="2" id="KW-0805">Transcription regulation</keyword>
<dbReference type="GO" id="GO:0003677">
    <property type="term" value="F:DNA binding"/>
    <property type="evidence" value="ECO:0007669"/>
    <property type="project" value="UniProtKB-KW"/>
</dbReference>
<dbReference type="EMBL" id="CP011125">
    <property type="protein sequence ID" value="AKF10087.1"/>
    <property type="molecule type" value="Genomic_DNA"/>
</dbReference>
<accession>A0A0F6W8C8</accession>
<organism evidence="6 7">
    <name type="scientific">Sandaracinus amylolyticus</name>
    <dbReference type="NCBI Taxonomy" id="927083"/>
    <lineage>
        <taxon>Bacteria</taxon>
        <taxon>Pseudomonadati</taxon>
        <taxon>Myxococcota</taxon>
        <taxon>Polyangia</taxon>
        <taxon>Polyangiales</taxon>
        <taxon>Sandaracinaceae</taxon>
        <taxon>Sandaracinus</taxon>
    </lineage>
</organism>
<dbReference type="GO" id="GO:0003700">
    <property type="term" value="F:DNA-binding transcription factor activity"/>
    <property type="evidence" value="ECO:0007669"/>
    <property type="project" value="InterPro"/>
</dbReference>
<dbReference type="PROSITE" id="PS50931">
    <property type="entry name" value="HTH_LYSR"/>
    <property type="match status" value="1"/>
</dbReference>
<dbReference type="SUPFAM" id="SSF46785">
    <property type="entry name" value="Winged helix' DNA-binding domain"/>
    <property type="match status" value="1"/>
</dbReference>
<dbReference type="SUPFAM" id="SSF53850">
    <property type="entry name" value="Periplasmic binding protein-like II"/>
    <property type="match status" value="1"/>
</dbReference>
<sequence>MGVRVICRYGRSNGIICSKMIQTEPPETAELLTFVRVIDARSMTRAAAELGVPRATIGRRLARLEERLGVRLVRRTTRSLALTEPGERFYQHARRVLDVLGEAESSVRSDRATLSGSLRVSVPPMIDEDFFAMLAGFAAAHPDVRPQVHFASVHVDLRRDGYDVALRAGSISEPGLVSRTLARMPVIAVASPRYLARHGTPRARRDLRRHRCLMGFERGDVPQSQWPASGGVMHVDGAFFSNEIRLLRAAAIRDLGIAMLPTTLVADDLARGALVRVLPGVLRGESRLALVYPERTLVPPQVRAFIEAVTAWAPGWVERRLAQNTQ</sequence>
<dbReference type="InterPro" id="IPR005119">
    <property type="entry name" value="LysR_subst-bd"/>
</dbReference>
<dbReference type="Pfam" id="PF00126">
    <property type="entry name" value="HTH_1"/>
    <property type="match status" value="1"/>
</dbReference>
<dbReference type="AlphaFoldDB" id="A0A0F6W8C8"/>
<keyword evidence="7" id="KW-1185">Reference proteome</keyword>
<dbReference type="KEGG" id="samy:DB32_007236"/>
<evidence type="ECO:0000256" key="2">
    <source>
        <dbReference type="ARBA" id="ARBA00023015"/>
    </source>
</evidence>
<dbReference type="FunFam" id="1.10.10.10:FF:000001">
    <property type="entry name" value="LysR family transcriptional regulator"/>
    <property type="match status" value="1"/>
</dbReference>